<proteinExistence type="predicted"/>
<accession>A0A0E9TCF5</accession>
<evidence type="ECO:0000313" key="1">
    <source>
        <dbReference type="EMBL" id="JAH51132.1"/>
    </source>
</evidence>
<protein>
    <submittedName>
        <fullName evidence="1">Uncharacterized protein</fullName>
    </submittedName>
</protein>
<dbReference type="AlphaFoldDB" id="A0A0E9TCF5"/>
<reference evidence="1" key="1">
    <citation type="submission" date="2014-11" db="EMBL/GenBank/DDBJ databases">
        <authorList>
            <person name="Amaro Gonzalez C."/>
        </authorList>
    </citation>
    <scope>NUCLEOTIDE SEQUENCE</scope>
</reference>
<reference evidence="1" key="2">
    <citation type="journal article" date="2015" name="Fish Shellfish Immunol.">
        <title>Early steps in the European eel (Anguilla anguilla)-Vibrio vulnificus interaction in the gills: Role of the RtxA13 toxin.</title>
        <authorList>
            <person name="Callol A."/>
            <person name="Pajuelo D."/>
            <person name="Ebbesson L."/>
            <person name="Teles M."/>
            <person name="MacKenzie S."/>
            <person name="Amaro C."/>
        </authorList>
    </citation>
    <scope>NUCLEOTIDE SEQUENCE</scope>
</reference>
<sequence>MIDNYIHDCQISHYKDHKFVLSFYIPKCICLSSL</sequence>
<name>A0A0E9TCF5_ANGAN</name>
<organism evidence="1">
    <name type="scientific">Anguilla anguilla</name>
    <name type="common">European freshwater eel</name>
    <name type="synonym">Muraena anguilla</name>
    <dbReference type="NCBI Taxonomy" id="7936"/>
    <lineage>
        <taxon>Eukaryota</taxon>
        <taxon>Metazoa</taxon>
        <taxon>Chordata</taxon>
        <taxon>Craniata</taxon>
        <taxon>Vertebrata</taxon>
        <taxon>Euteleostomi</taxon>
        <taxon>Actinopterygii</taxon>
        <taxon>Neopterygii</taxon>
        <taxon>Teleostei</taxon>
        <taxon>Anguilliformes</taxon>
        <taxon>Anguillidae</taxon>
        <taxon>Anguilla</taxon>
    </lineage>
</organism>
<dbReference type="EMBL" id="GBXM01057445">
    <property type="protein sequence ID" value="JAH51132.1"/>
    <property type="molecule type" value="Transcribed_RNA"/>
</dbReference>